<keyword evidence="2 6" id="KW-0808">Transferase</keyword>
<dbReference type="InterPro" id="IPR041698">
    <property type="entry name" value="Methyltransf_25"/>
</dbReference>
<keyword evidence="4" id="KW-0732">Signal</keyword>
<comment type="caution">
    <text evidence="6">The sequence shown here is derived from an EMBL/GenBank/DDBJ whole genome shotgun (WGS) entry which is preliminary data.</text>
</comment>
<reference evidence="6 7" key="1">
    <citation type="submission" date="2020-07" db="EMBL/GenBank/DDBJ databases">
        <title>Taxonomic revisions and descriptions of new bacterial species based on genomic comparisons in the high-G+C-content subgroup of the family Alcaligenaceae.</title>
        <authorList>
            <person name="Szabo A."/>
            <person name="Felfoldi T."/>
        </authorList>
    </citation>
    <scope>NUCLEOTIDE SEQUENCE [LARGE SCALE GENOMIC DNA]</scope>
    <source>
        <strain evidence="6 7">LMG 24012</strain>
    </source>
</reference>
<keyword evidence="1 6" id="KW-0489">Methyltransferase</keyword>
<dbReference type="PANTHER" id="PTHR13610">
    <property type="entry name" value="METHYLTRANSFERASE DOMAIN-CONTAINING PROTEIN"/>
    <property type="match status" value="1"/>
</dbReference>
<keyword evidence="3" id="KW-0949">S-adenosyl-L-methionine</keyword>
<evidence type="ECO:0000256" key="2">
    <source>
        <dbReference type="ARBA" id="ARBA00022679"/>
    </source>
</evidence>
<accession>A0A853FUB7</accession>
<feature type="chain" id="PRO_5032388442" evidence="4">
    <location>
        <begin position="22"/>
        <end position="279"/>
    </location>
</feature>
<dbReference type="GO" id="GO:0016279">
    <property type="term" value="F:protein-lysine N-methyltransferase activity"/>
    <property type="evidence" value="ECO:0007669"/>
    <property type="project" value="InterPro"/>
</dbReference>
<dbReference type="AlphaFoldDB" id="A0A853FUB7"/>
<sequence>MWVSRALGGVAIAAFFMGAAAQGAERQARAGAEAPPAYTELDVPYVQTPGAVVARMLELADVQASDFVYDLGSGDGRIAIAAVRDRGAKGAFGVEIDPRLVDEARANAERAGVSGRVSFEVQDLFTTDFSRASVVTMYLLPDVNLKLRPTLLGMPAGTRVVSHQFDMGDWAPDLHERQGRRNLYLWVVPARLHGKWTLQQGQGDDLTLEFDQRYQRFEGAASGGAARYQIRDGWIRGNEIHFQLYKESGVHHYAGRVEGDAILPLAGWGGEEGWRARRQ</sequence>
<organism evidence="6 7">
    <name type="scientific">Parapusillimonas granuli</name>
    <dbReference type="NCBI Taxonomy" id="380911"/>
    <lineage>
        <taxon>Bacteria</taxon>
        <taxon>Pseudomonadati</taxon>
        <taxon>Pseudomonadota</taxon>
        <taxon>Betaproteobacteria</taxon>
        <taxon>Burkholderiales</taxon>
        <taxon>Alcaligenaceae</taxon>
        <taxon>Parapusillimonas</taxon>
    </lineage>
</organism>
<dbReference type="InterPro" id="IPR026170">
    <property type="entry name" value="FAM173A/B"/>
</dbReference>
<evidence type="ECO:0000313" key="7">
    <source>
        <dbReference type="Proteomes" id="UP000559809"/>
    </source>
</evidence>
<dbReference type="Gene3D" id="3.40.50.150">
    <property type="entry name" value="Vaccinia Virus protein VP39"/>
    <property type="match status" value="1"/>
</dbReference>
<dbReference type="Pfam" id="PF13649">
    <property type="entry name" value="Methyltransf_25"/>
    <property type="match status" value="1"/>
</dbReference>
<feature type="signal peptide" evidence="4">
    <location>
        <begin position="1"/>
        <end position="21"/>
    </location>
</feature>
<name>A0A853FUB7_9BURK</name>
<evidence type="ECO:0000313" key="6">
    <source>
        <dbReference type="EMBL" id="NYT48308.1"/>
    </source>
</evidence>
<dbReference type="CDD" id="cd02440">
    <property type="entry name" value="AdoMet_MTases"/>
    <property type="match status" value="1"/>
</dbReference>
<evidence type="ECO:0000259" key="5">
    <source>
        <dbReference type="Pfam" id="PF13649"/>
    </source>
</evidence>
<dbReference type="RefSeq" id="WP_180153627.1">
    <property type="nucleotide sequence ID" value="NZ_JACCEM010000002.1"/>
</dbReference>
<dbReference type="GO" id="GO:0032259">
    <property type="term" value="P:methylation"/>
    <property type="evidence" value="ECO:0007669"/>
    <property type="project" value="UniProtKB-KW"/>
</dbReference>
<dbReference type="Proteomes" id="UP000559809">
    <property type="component" value="Unassembled WGS sequence"/>
</dbReference>
<evidence type="ECO:0000256" key="4">
    <source>
        <dbReference type="SAM" id="SignalP"/>
    </source>
</evidence>
<dbReference type="PANTHER" id="PTHR13610:SF11">
    <property type="entry name" value="METHYLTRANSFERASE DOMAIN-CONTAINING PROTEIN"/>
    <property type="match status" value="1"/>
</dbReference>
<dbReference type="InterPro" id="IPR029063">
    <property type="entry name" value="SAM-dependent_MTases_sf"/>
</dbReference>
<feature type="domain" description="Methyltransferase" evidence="5">
    <location>
        <begin position="68"/>
        <end position="135"/>
    </location>
</feature>
<keyword evidence="7" id="KW-1185">Reference proteome</keyword>
<proteinExistence type="predicted"/>
<gene>
    <name evidence="6" type="ORF">H0A72_03195</name>
</gene>
<protein>
    <submittedName>
        <fullName evidence="6">Methyltransferase domain-containing protein</fullName>
    </submittedName>
</protein>
<evidence type="ECO:0000256" key="3">
    <source>
        <dbReference type="ARBA" id="ARBA00022691"/>
    </source>
</evidence>
<dbReference type="EMBL" id="JACCEM010000002">
    <property type="protein sequence ID" value="NYT48308.1"/>
    <property type="molecule type" value="Genomic_DNA"/>
</dbReference>
<dbReference type="SUPFAM" id="SSF53335">
    <property type="entry name" value="S-adenosyl-L-methionine-dependent methyltransferases"/>
    <property type="match status" value="1"/>
</dbReference>
<evidence type="ECO:0000256" key="1">
    <source>
        <dbReference type="ARBA" id="ARBA00022603"/>
    </source>
</evidence>